<evidence type="ECO:0000313" key="3">
    <source>
        <dbReference type="Proteomes" id="UP000708208"/>
    </source>
</evidence>
<feature type="transmembrane region" description="Helical" evidence="1">
    <location>
        <begin position="83"/>
        <end position="102"/>
    </location>
</feature>
<dbReference type="EMBL" id="CAJVCH010530070">
    <property type="protein sequence ID" value="CAG7823610.1"/>
    <property type="molecule type" value="Genomic_DNA"/>
</dbReference>
<proteinExistence type="predicted"/>
<keyword evidence="1" id="KW-1133">Transmembrane helix</keyword>
<reference evidence="2" key="1">
    <citation type="submission" date="2021-06" db="EMBL/GenBank/DDBJ databases">
        <authorList>
            <person name="Hodson N. C."/>
            <person name="Mongue J. A."/>
            <person name="Jaron S. K."/>
        </authorList>
    </citation>
    <scope>NUCLEOTIDE SEQUENCE</scope>
</reference>
<keyword evidence="1" id="KW-0812">Transmembrane</keyword>
<comment type="caution">
    <text evidence="2">The sequence shown here is derived from an EMBL/GenBank/DDBJ whole genome shotgun (WGS) entry which is preliminary data.</text>
</comment>
<dbReference type="Proteomes" id="UP000708208">
    <property type="component" value="Unassembled WGS sequence"/>
</dbReference>
<keyword evidence="1" id="KW-0472">Membrane</keyword>
<name>A0A8J2LK79_9HEXA</name>
<gene>
    <name evidence="2" type="ORF">AFUS01_LOCUS33816</name>
</gene>
<sequence>MCEKGIFTCPDQMHLLEADQNTQQALGLVDEPLLSDSLERITEQLRATSEIQENLCGMATLDSAILKAETESRKRFDIIAWRIRAALYLALLPAAAVLYNFFQRNCSCITLLKTKLLDGFTSLDEHS</sequence>
<organism evidence="2 3">
    <name type="scientific">Allacma fusca</name>
    <dbReference type="NCBI Taxonomy" id="39272"/>
    <lineage>
        <taxon>Eukaryota</taxon>
        <taxon>Metazoa</taxon>
        <taxon>Ecdysozoa</taxon>
        <taxon>Arthropoda</taxon>
        <taxon>Hexapoda</taxon>
        <taxon>Collembola</taxon>
        <taxon>Symphypleona</taxon>
        <taxon>Sminthuridae</taxon>
        <taxon>Allacma</taxon>
    </lineage>
</organism>
<protein>
    <submittedName>
        <fullName evidence="2">Uncharacterized protein</fullName>
    </submittedName>
</protein>
<evidence type="ECO:0000256" key="1">
    <source>
        <dbReference type="SAM" id="Phobius"/>
    </source>
</evidence>
<dbReference type="AlphaFoldDB" id="A0A8J2LK79"/>
<keyword evidence="3" id="KW-1185">Reference proteome</keyword>
<accession>A0A8J2LK79</accession>
<evidence type="ECO:0000313" key="2">
    <source>
        <dbReference type="EMBL" id="CAG7823610.1"/>
    </source>
</evidence>